<dbReference type="SUPFAM" id="SSF52166">
    <property type="entry name" value="Ribosomal protein L4"/>
    <property type="match status" value="1"/>
</dbReference>
<dbReference type="PANTHER" id="PTHR10746">
    <property type="entry name" value="50S RIBOSOMAL PROTEIN L4"/>
    <property type="match status" value="1"/>
</dbReference>
<dbReference type="GO" id="GO:0003735">
    <property type="term" value="F:structural constituent of ribosome"/>
    <property type="evidence" value="ECO:0007669"/>
    <property type="project" value="InterPro"/>
</dbReference>
<evidence type="ECO:0000256" key="1">
    <source>
        <dbReference type="ARBA" id="ARBA00004173"/>
    </source>
</evidence>
<keyword evidence="10" id="KW-1185">Reference proteome</keyword>
<dbReference type="InterPro" id="IPR002136">
    <property type="entry name" value="Ribosomal_uL4"/>
</dbReference>
<evidence type="ECO:0000256" key="7">
    <source>
        <dbReference type="ARBA" id="ARBA00082711"/>
    </source>
</evidence>
<dbReference type="EMBL" id="JACMRX010000001">
    <property type="protein sequence ID" value="KAF7997746.1"/>
    <property type="molecule type" value="Genomic_DNA"/>
</dbReference>
<dbReference type="AlphaFoldDB" id="A0A834Y469"/>
<accession>A0A834Y469</accession>
<organism evidence="9 10">
    <name type="scientific">Aphidius gifuensis</name>
    <name type="common">Parasitoid wasp</name>
    <dbReference type="NCBI Taxonomy" id="684658"/>
    <lineage>
        <taxon>Eukaryota</taxon>
        <taxon>Metazoa</taxon>
        <taxon>Ecdysozoa</taxon>
        <taxon>Arthropoda</taxon>
        <taxon>Hexapoda</taxon>
        <taxon>Insecta</taxon>
        <taxon>Pterygota</taxon>
        <taxon>Neoptera</taxon>
        <taxon>Endopterygota</taxon>
        <taxon>Hymenoptera</taxon>
        <taxon>Apocrita</taxon>
        <taxon>Ichneumonoidea</taxon>
        <taxon>Braconidae</taxon>
        <taxon>Aphidiinae</taxon>
        <taxon>Aphidius</taxon>
    </lineage>
</organism>
<dbReference type="Gene3D" id="3.40.1370.10">
    <property type="match status" value="1"/>
</dbReference>
<dbReference type="PANTHER" id="PTHR10746:SF6">
    <property type="entry name" value="LARGE RIBOSOMAL SUBUNIT PROTEIN UL4M"/>
    <property type="match status" value="1"/>
</dbReference>
<gene>
    <name evidence="9" type="ORF">HCN44_009144</name>
</gene>
<dbReference type="FunFam" id="3.40.1370.10:FF:000005">
    <property type="entry name" value="39S ribosomal protein L4, mitochondrial"/>
    <property type="match status" value="1"/>
</dbReference>
<dbReference type="NCBIfam" id="TIGR03953">
    <property type="entry name" value="rplD_bact"/>
    <property type="match status" value="1"/>
</dbReference>
<keyword evidence="5" id="KW-0687">Ribonucleoprotein</keyword>
<evidence type="ECO:0000256" key="3">
    <source>
        <dbReference type="ARBA" id="ARBA00022980"/>
    </source>
</evidence>
<feature type="region of interest" description="Disordered" evidence="8">
    <location>
        <begin position="115"/>
        <end position="146"/>
    </location>
</feature>
<evidence type="ECO:0000256" key="8">
    <source>
        <dbReference type="SAM" id="MobiDB-lite"/>
    </source>
</evidence>
<evidence type="ECO:0000313" key="10">
    <source>
        <dbReference type="Proteomes" id="UP000639338"/>
    </source>
</evidence>
<keyword evidence="4" id="KW-0496">Mitochondrion</keyword>
<dbReference type="GO" id="GO:1990904">
    <property type="term" value="C:ribonucleoprotein complex"/>
    <property type="evidence" value="ECO:0007669"/>
    <property type="project" value="UniProtKB-KW"/>
</dbReference>
<dbReference type="InterPro" id="IPR023574">
    <property type="entry name" value="Ribosomal_uL4_dom_sf"/>
</dbReference>
<evidence type="ECO:0000256" key="6">
    <source>
        <dbReference type="ARBA" id="ARBA00040565"/>
    </source>
</evidence>
<dbReference type="GO" id="GO:0005743">
    <property type="term" value="C:mitochondrial inner membrane"/>
    <property type="evidence" value="ECO:0007669"/>
    <property type="project" value="UniProtKB-ARBA"/>
</dbReference>
<dbReference type="GO" id="GO:0006412">
    <property type="term" value="P:translation"/>
    <property type="evidence" value="ECO:0007669"/>
    <property type="project" value="InterPro"/>
</dbReference>
<dbReference type="GO" id="GO:0005840">
    <property type="term" value="C:ribosome"/>
    <property type="evidence" value="ECO:0007669"/>
    <property type="project" value="UniProtKB-KW"/>
</dbReference>
<name>A0A834Y469_APHGI</name>
<dbReference type="Proteomes" id="UP000639338">
    <property type="component" value="Unassembled WGS sequence"/>
</dbReference>
<evidence type="ECO:0000256" key="5">
    <source>
        <dbReference type="ARBA" id="ARBA00023274"/>
    </source>
</evidence>
<protein>
    <recommendedName>
        <fullName evidence="6">Large ribosomal subunit protein uL4m</fullName>
    </recommendedName>
    <alternativeName>
        <fullName evidence="7">39S ribosomal protein L4, mitochondrial</fullName>
    </alternativeName>
</protein>
<sequence>MSIIFKNLLLTNVQKYSKHITKLCSTAVDIEKISNNTTPIISVNKYLNEELLYQKKRQVWIENLDTINEKKVGIVELHPEIYAAKPRIDSLWENIRWQRYYKFVSFAHAKTRAEKAGSTRKPWPQKGLGRARHGSRKSPLFLHGGKAHGPRSPATYFYMLPFYSRVNGLTTALSIKLAQDDLHIVNDLEIPSNSSSYIEDLMVERNWGPSVLFIDTDDIMPENITLATDELAHVNMMPVYGLNVFSMLKHDTLVLTHRAARRIEDKILHHLNRPDNAKFLKRFRTNQV</sequence>
<reference evidence="9 10" key="1">
    <citation type="submission" date="2020-08" db="EMBL/GenBank/DDBJ databases">
        <title>Aphidius gifuensis genome sequencing and assembly.</title>
        <authorList>
            <person name="Du Z."/>
        </authorList>
    </citation>
    <scope>NUCLEOTIDE SEQUENCE [LARGE SCALE GENOMIC DNA]</scope>
    <source>
        <strain evidence="9">YNYX2018</strain>
        <tissue evidence="9">Adults</tissue>
    </source>
</reference>
<dbReference type="OrthoDB" id="275876at2759"/>
<evidence type="ECO:0000313" key="9">
    <source>
        <dbReference type="EMBL" id="KAF7997746.1"/>
    </source>
</evidence>
<comment type="subcellular location">
    <subcellularLocation>
        <location evidence="1">Mitochondrion</location>
    </subcellularLocation>
</comment>
<comment type="caution">
    <text evidence="9">The sequence shown here is derived from an EMBL/GenBank/DDBJ whole genome shotgun (WGS) entry which is preliminary data.</text>
</comment>
<evidence type="ECO:0000256" key="4">
    <source>
        <dbReference type="ARBA" id="ARBA00023128"/>
    </source>
</evidence>
<proteinExistence type="inferred from homology"/>
<comment type="similarity">
    <text evidence="2">Belongs to the universal ribosomal protein uL4 family.</text>
</comment>
<dbReference type="Pfam" id="PF00573">
    <property type="entry name" value="Ribosomal_L4"/>
    <property type="match status" value="1"/>
</dbReference>
<evidence type="ECO:0000256" key="2">
    <source>
        <dbReference type="ARBA" id="ARBA00010528"/>
    </source>
</evidence>
<dbReference type="InterPro" id="IPR013005">
    <property type="entry name" value="Ribosomal_uL4-like"/>
</dbReference>
<keyword evidence="3" id="KW-0689">Ribosomal protein</keyword>